<sequence>MANIIIAPGKYIQGQGELDRIGAHIRPLGQRAFVLIGRSGYERMGERLEAGFRAGGCEVHFECFDGECSRTEIERMKAAMARLEADVVVGVGGGKVLDTAKALAYYGGKPVAVVPTSASTDAPCSSLSVLYHDDGVFDRYLQLPSNPNIVLVDTDVVSKAPVRLLVSGMGDALSTWFEARAAADARAVSNAGGQATNAALVLARACYDTLLADGLKAKLAVERRVCTRAVENIIEANIYLSGLGFESGGLAAAHAIHNGLTVAPETRGMYHGEKVAFGTLAQLVLQNAPMDQIEEVLGFCNSVGLPTTLAGLGLADADMETIRAVAEAACVPGGCIYNMPMEITADKVCAAILTADALGRQYK</sequence>
<evidence type="ECO:0000256" key="6">
    <source>
        <dbReference type="ARBA" id="ARBA00039147"/>
    </source>
</evidence>
<dbReference type="NCBIfam" id="NF006941">
    <property type="entry name" value="PRK09423.1"/>
    <property type="match status" value="1"/>
</dbReference>
<dbReference type="InterPro" id="IPR016205">
    <property type="entry name" value="Glycerol_DH"/>
</dbReference>
<dbReference type="SUPFAM" id="SSF56796">
    <property type="entry name" value="Dehydroquinate synthase-like"/>
    <property type="match status" value="1"/>
</dbReference>
<evidence type="ECO:0000256" key="4">
    <source>
        <dbReference type="ARBA" id="ARBA00023027"/>
    </source>
</evidence>
<dbReference type="Gene3D" id="1.20.1090.10">
    <property type="entry name" value="Dehydroquinate synthase-like - alpha domain"/>
    <property type="match status" value="1"/>
</dbReference>
<dbReference type="RefSeq" id="WP_349231771.1">
    <property type="nucleotide sequence ID" value="NZ_JBBMFK010000013.1"/>
</dbReference>
<dbReference type="InterPro" id="IPR001670">
    <property type="entry name" value="ADH_Fe/GldA"/>
</dbReference>
<evidence type="ECO:0000259" key="9">
    <source>
        <dbReference type="Pfam" id="PF00465"/>
    </source>
</evidence>
<comment type="catalytic activity">
    <reaction evidence="8">
        <text>glycerol + NAD(+) = dihydroxyacetone + NADH + H(+)</text>
        <dbReference type="Rhea" id="RHEA:13769"/>
        <dbReference type="ChEBI" id="CHEBI:15378"/>
        <dbReference type="ChEBI" id="CHEBI:16016"/>
        <dbReference type="ChEBI" id="CHEBI:17754"/>
        <dbReference type="ChEBI" id="CHEBI:57540"/>
        <dbReference type="ChEBI" id="CHEBI:57945"/>
        <dbReference type="EC" id="1.1.1.6"/>
    </reaction>
</comment>
<evidence type="ECO:0000256" key="1">
    <source>
        <dbReference type="ARBA" id="ARBA00007358"/>
    </source>
</evidence>
<dbReference type="Gene3D" id="3.40.50.1970">
    <property type="match status" value="1"/>
</dbReference>
<organism evidence="10 11">
    <name type="scientific">Pseudoflavonifractor intestinihominis</name>
    <dbReference type="NCBI Taxonomy" id="3133171"/>
    <lineage>
        <taxon>Bacteria</taxon>
        <taxon>Bacillati</taxon>
        <taxon>Bacillota</taxon>
        <taxon>Clostridia</taxon>
        <taxon>Eubacteriales</taxon>
        <taxon>Oscillospiraceae</taxon>
        <taxon>Pseudoflavonifractor</taxon>
    </lineage>
</organism>
<dbReference type="PIRSF" id="PIRSF000112">
    <property type="entry name" value="Glycerol_dehydrogenase"/>
    <property type="match status" value="1"/>
</dbReference>
<feature type="domain" description="Alcohol dehydrogenase iron-type/glycerol dehydrogenase GldA" evidence="9">
    <location>
        <begin position="8"/>
        <end position="154"/>
    </location>
</feature>
<dbReference type="InterPro" id="IPR018211">
    <property type="entry name" value="ADH_Fe_CS"/>
</dbReference>
<keyword evidence="2" id="KW-0479">Metal-binding</keyword>
<dbReference type="PROSITE" id="PS00060">
    <property type="entry name" value="ADH_IRON_2"/>
    <property type="match status" value="1"/>
</dbReference>
<dbReference type="PANTHER" id="PTHR43616:SF5">
    <property type="entry name" value="GLYCEROL DEHYDROGENASE 1"/>
    <property type="match status" value="1"/>
</dbReference>
<evidence type="ECO:0000256" key="8">
    <source>
        <dbReference type="ARBA" id="ARBA00049006"/>
    </source>
</evidence>
<evidence type="ECO:0000256" key="2">
    <source>
        <dbReference type="ARBA" id="ARBA00022723"/>
    </source>
</evidence>
<keyword evidence="11" id="KW-1185">Reference proteome</keyword>
<name>A0ABV1EB29_9FIRM</name>
<dbReference type="EMBL" id="JBBMFK010000013">
    <property type="protein sequence ID" value="MEQ2443651.1"/>
    <property type="molecule type" value="Genomic_DNA"/>
</dbReference>
<dbReference type="GO" id="GO:0008888">
    <property type="term" value="F:glycerol dehydrogenase (NAD+) activity"/>
    <property type="evidence" value="ECO:0007669"/>
    <property type="project" value="UniProtKB-EC"/>
</dbReference>
<proteinExistence type="inferred from homology"/>
<comment type="similarity">
    <text evidence="1">Belongs to the iron-containing alcohol dehydrogenase family.</text>
</comment>
<dbReference type="Proteomes" id="UP001464378">
    <property type="component" value="Unassembled WGS sequence"/>
</dbReference>
<dbReference type="Pfam" id="PF00465">
    <property type="entry name" value="Fe-ADH"/>
    <property type="match status" value="1"/>
</dbReference>
<keyword evidence="4" id="KW-0520">NAD</keyword>
<protein>
    <recommendedName>
        <fullName evidence="7">Glycerol dehydrogenase</fullName>
        <ecNumber evidence="6">1.1.1.6</ecNumber>
    </recommendedName>
</protein>
<comment type="pathway">
    <text evidence="5">Polyol metabolism; glycerol fermentation; glycerone phosphate from glycerol (oxidative route): step 1/2.</text>
</comment>
<accession>A0ABV1EB29</accession>
<dbReference type="CDD" id="cd08170">
    <property type="entry name" value="GlyDH"/>
    <property type="match status" value="1"/>
</dbReference>
<dbReference type="PROSITE" id="PS00913">
    <property type="entry name" value="ADH_IRON_1"/>
    <property type="match status" value="1"/>
</dbReference>
<comment type="caution">
    <text evidence="10">The sequence shown here is derived from an EMBL/GenBank/DDBJ whole genome shotgun (WGS) entry which is preliminary data.</text>
</comment>
<keyword evidence="3 10" id="KW-0560">Oxidoreductase</keyword>
<evidence type="ECO:0000313" key="10">
    <source>
        <dbReference type="EMBL" id="MEQ2443651.1"/>
    </source>
</evidence>
<evidence type="ECO:0000256" key="5">
    <source>
        <dbReference type="ARBA" id="ARBA00037918"/>
    </source>
</evidence>
<gene>
    <name evidence="10" type="ORF">WMO64_09215</name>
</gene>
<evidence type="ECO:0000256" key="3">
    <source>
        <dbReference type="ARBA" id="ARBA00023002"/>
    </source>
</evidence>
<dbReference type="PANTHER" id="PTHR43616">
    <property type="entry name" value="GLYCEROL DEHYDROGENASE"/>
    <property type="match status" value="1"/>
</dbReference>
<evidence type="ECO:0000313" key="11">
    <source>
        <dbReference type="Proteomes" id="UP001464378"/>
    </source>
</evidence>
<reference evidence="10 11" key="1">
    <citation type="submission" date="2024-03" db="EMBL/GenBank/DDBJ databases">
        <title>Human intestinal bacterial collection.</title>
        <authorList>
            <person name="Pauvert C."/>
            <person name="Hitch T.C.A."/>
            <person name="Clavel T."/>
        </authorList>
    </citation>
    <scope>NUCLEOTIDE SEQUENCE [LARGE SCALE GENOMIC DNA]</scope>
    <source>
        <strain evidence="10 11">CLA-AP-H29</strain>
    </source>
</reference>
<dbReference type="EC" id="1.1.1.6" evidence="6"/>
<evidence type="ECO:0000256" key="7">
    <source>
        <dbReference type="ARBA" id="ARBA00040132"/>
    </source>
</evidence>